<evidence type="ECO:0000313" key="3">
    <source>
        <dbReference type="Proteomes" id="UP001221898"/>
    </source>
</evidence>
<dbReference type="InterPro" id="IPR019448">
    <property type="entry name" value="NT-C2"/>
</dbReference>
<gene>
    <name evidence="2" type="ORF">AAFF_G00318490</name>
</gene>
<dbReference type="EMBL" id="JAINUG010000048">
    <property type="protein sequence ID" value="KAJ8405376.1"/>
    <property type="molecule type" value="Genomic_DNA"/>
</dbReference>
<dbReference type="Proteomes" id="UP001221898">
    <property type="component" value="Unassembled WGS sequence"/>
</dbReference>
<feature type="domain" description="C2 NT-type" evidence="1">
    <location>
        <begin position="8"/>
        <end position="157"/>
    </location>
</feature>
<dbReference type="PROSITE" id="PS51840">
    <property type="entry name" value="C2_NT"/>
    <property type="match status" value="1"/>
</dbReference>
<reference evidence="2" key="1">
    <citation type="journal article" date="2023" name="Science">
        <title>Genome structures resolve the early diversification of teleost fishes.</title>
        <authorList>
            <person name="Parey E."/>
            <person name="Louis A."/>
            <person name="Montfort J."/>
            <person name="Bouchez O."/>
            <person name="Roques C."/>
            <person name="Iampietro C."/>
            <person name="Lluch J."/>
            <person name="Castinel A."/>
            <person name="Donnadieu C."/>
            <person name="Desvignes T."/>
            <person name="Floi Bucao C."/>
            <person name="Jouanno E."/>
            <person name="Wen M."/>
            <person name="Mejri S."/>
            <person name="Dirks R."/>
            <person name="Jansen H."/>
            <person name="Henkel C."/>
            <person name="Chen W.J."/>
            <person name="Zahm M."/>
            <person name="Cabau C."/>
            <person name="Klopp C."/>
            <person name="Thompson A.W."/>
            <person name="Robinson-Rechavi M."/>
            <person name="Braasch I."/>
            <person name="Lecointre G."/>
            <person name="Bobe J."/>
            <person name="Postlethwait J.H."/>
            <person name="Berthelot C."/>
            <person name="Roest Crollius H."/>
            <person name="Guiguen Y."/>
        </authorList>
    </citation>
    <scope>NUCLEOTIDE SEQUENCE</scope>
    <source>
        <strain evidence="2">NC1722</strain>
    </source>
</reference>
<dbReference type="InterPro" id="IPR050540">
    <property type="entry name" value="F-actin_Monoox_Mical"/>
</dbReference>
<name>A0AAD7SMK9_9TELE</name>
<proteinExistence type="predicted"/>
<sequence>MSSVWKRLQRSGKKASKFHFAASFQELVIECTNKWQPDKLRVVWTRRNRRFCSKLHGWQPGIQNPYRGMVIWQVPENVDITVTLFKDPGADEFEDKDWTFIIENETKGRRKVLASVDVNMKKYASATPSQVDLTLKLKSLSVKVVEATLKLSLSCIFLKEGKATDEDMQSLASLMSLKQSDIGNLDDFNDSDEEEDKRVCTGSRLATSATEIQRQLSTLIEEDYPSSTVESMQESVPHVCISRPEDFRISHRHACSISITNANQRPAPATEIPPLLKLLPTFEPRSNERRQEARPDLGFEAMIPTAGPQGVADPSGSVPLLLAEERKEIHLDTTTRIPEVPQRPCTPQPHVFEPEIELSPALESPAHGELPLLLERKTTPDKEAICKGHELLNLQLTNEAVPLTKNPLWEASGEKVEKEELKPGIGSEVMKVEKVAVVRQVEMYNDIVKTAGEYMERG</sequence>
<protein>
    <recommendedName>
        <fullName evidence="1">C2 NT-type domain-containing protein</fullName>
    </recommendedName>
</protein>
<keyword evidence="3" id="KW-1185">Reference proteome</keyword>
<dbReference type="Pfam" id="PF10358">
    <property type="entry name" value="NT-C2"/>
    <property type="match status" value="1"/>
</dbReference>
<evidence type="ECO:0000259" key="1">
    <source>
        <dbReference type="PROSITE" id="PS51840"/>
    </source>
</evidence>
<organism evidence="2 3">
    <name type="scientific">Aldrovandia affinis</name>
    <dbReference type="NCBI Taxonomy" id="143900"/>
    <lineage>
        <taxon>Eukaryota</taxon>
        <taxon>Metazoa</taxon>
        <taxon>Chordata</taxon>
        <taxon>Craniata</taxon>
        <taxon>Vertebrata</taxon>
        <taxon>Euteleostomi</taxon>
        <taxon>Actinopterygii</taxon>
        <taxon>Neopterygii</taxon>
        <taxon>Teleostei</taxon>
        <taxon>Notacanthiformes</taxon>
        <taxon>Halosauridae</taxon>
        <taxon>Aldrovandia</taxon>
    </lineage>
</organism>
<dbReference type="AlphaFoldDB" id="A0AAD7SMK9"/>
<dbReference type="PANTHER" id="PTHR23167">
    <property type="entry name" value="CALPONIN HOMOLOGY DOMAIN-CONTAINING PROTEIN DDB_G0272472-RELATED"/>
    <property type="match status" value="1"/>
</dbReference>
<accession>A0AAD7SMK9</accession>
<evidence type="ECO:0000313" key="2">
    <source>
        <dbReference type="EMBL" id="KAJ8405376.1"/>
    </source>
</evidence>
<comment type="caution">
    <text evidence="2">The sequence shown here is derived from an EMBL/GenBank/DDBJ whole genome shotgun (WGS) entry which is preliminary data.</text>
</comment>
<dbReference type="PANTHER" id="PTHR23167:SF91">
    <property type="entry name" value="EH DOMAIN-BINDING PROTEIN 1-LIKE PROTEIN 1"/>
    <property type="match status" value="1"/>
</dbReference>